<gene>
    <name evidence="3" type="ORF">H4684_002873</name>
</gene>
<reference evidence="3 4" key="1">
    <citation type="submission" date="2020-10" db="EMBL/GenBank/DDBJ databases">
        <title>Genomic Encyclopedia of Type Strains, Phase IV (KMG-IV): sequencing the most valuable type-strain genomes for metagenomic binning, comparative biology and taxonomic classification.</title>
        <authorList>
            <person name="Goeker M."/>
        </authorList>
    </citation>
    <scope>NUCLEOTIDE SEQUENCE [LARGE SCALE GENOMIC DNA]</scope>
    <source>
        <strain evidence="3 4">DSM 4194</strain>
    </source>
</reference>
<organism evidence="3 4">
    <name type="scientific">Desulfomicrobium macestii</name>
    <dbReference type="NCBI Taxonomy" id="90731"/>
    <lineage>
        <taxon>Bacteria</taxon>
        <taxon>Pseudomonadati</taxon>
        <taxon>Thermodesulfobacteriota</taxon>
        <taxon>Desulfovibrionia</taxon>
        <taxon>Desulfovibrionales</taxon>
        <taxon>Desulfomicrobiaceae</taxon>
        <taxon>Desulfomicrobium</taxon>
    </lineage>
</organism>
<dbReference type="InterPro" id="IPR027417">
    <property type="entry name" value="P-loop_NTPase"/>
</dbReference>
<evidence type="ECO:0000313" key="4">
    <source>
        <dbReference type="Proteomes" id="UP000639010"/>
    </source>
</evidence>
<name>A0ABR9H675_9BACT</name>
<dbReference type="RefSeq" id="WP_192624240.1">
    <property type="nucleotide sequence ID" value="NZ_JADBGG010000023.1"/>
</dbReference>
<evidence type="ECO:0000259" key="2">
    <source>
        <dbReference type="PROSITE" id="PS00662"/>
    </source>
</evidence>
<dbReference type="EMBL" id="JADBGG010000023">
    <property type="protein sequence ID" value="MBE1426209.1"/>
    <property type="molecule type" value="Genomic_DNA"/>
</dbReference>
<dbReference type="Proteomes" id="UP000639010">
    <property type="component" value="Unassembled WGS sequence"/>
</dbReference>
<dbReference type="InterPro" id="IPR050921">
    <property type="entry name" value="T4SS_GSP_E_ATPase"/>
</dbReference>
<dbReference type="Gene3D" id="3.40.50.300">
    <property type="entry name" value="P-loop containing nucleotide triphosphate hydrolases"/>
    <property type="match status" value="1"/>
</dbReference>
<feature type="domain" description="Bacterial type II secretion system protein E" evidence="2">
    <location>
        <begin position="206"/>
        <end position="220"/>
    </location>
</feature>
<comment type="similarity">
    <text evidence="1">Belongs to the GSP E family.</text>
</comment>
<accession>A0ABR9H675</accession>
<dbReference type="PROSITE" id="PS00662">
    <property type="entry name" value="T2SP_E"/>
    <property type="match status" value="1"/>
</dbReference>
<comment type="caution">
    <text evidence="3">The sequence shown here is derived from an EMBL/GenBank/DDBJ whole genome shotgun (WGS) entry which is preliminary data.</text>
</comment>
<dbReference type="SUPFAM" id="SSF52540">
    <property type="entry name" value="P-loop containing nucleoside triphosphate hydrolases"/>
    <property type="match status" value="1"/>
</dbReference>
<keyword evidence="4" id="KW-1185">Reference proteome</keyword>
<evidence type="ECO:0000256" key="1">
    <source>
        <dbReference type="ARBA" id="ARBA00006611"/>
    </source>
</evidence>
<protein>
    <submittedName>
        <fullName evidence="3">Twitching motility protein PilT</fullName>
    </submittedName>
</protein>
<dbReference type="NCBIfam" id="TIGR01420">
    <property type="entry name" value="pilT_fam"/>
    <property type="match status" value="1"/>
</dbReference>
<dbReference type="PANTHER" id="PTHR30486">
    <property type="entry name" value="TWITCHING MOTILITY PROTEIN PILT"/>
    <property type="match status" value="1"/>
</dbReference>
<sequence length="385" mass="42234">MTLCPIPPVTEQRPCDMTALFRETVRRKASDLHITANMPPIFRIKGELQRAGCDPYSPADIEILVGQMLTARHAQVLKDKRSVDFAVSASEGRFRIAVYYQRGAMSVAARLLHAGIPSFESLGLPGAIAELTRLRDGLILVTGVTGSGKSTTLATVLDDINATSRRNIITIEDPIEYVYQNNLSIIHQRELHSDVPTFADALRDALRADPDVLLVGEMRDLETMRTAIMAAETGHLVFSTLHSRDCVSTINRLVGAFPAGEQAQIRQQLSSTLKAVISQRLLPNASGTGRIPAVEIMVSTPGISNLIRQGKDDMIYSSIETGMQLGMQTMEQCLIRLITEGKIGMETGLSAARNENLLRQRLSARRLAAGPEPVKAPEYKRCFSR</sequence>
<dbReference type="Pfam" id="PF00437">
    <property type="entry name" value="T2SSE"/>
    <property type="match status" value="1"/>
</dbReference>
<dbReference type="Gene3D" id="3.30.450.90">
    <property type="match status" value="1"/>
</dbReference>
<dbReference type="CDD" id="cd01131">
    <property type="entry name" value="PilT"/>
    <property type="match status" value="1"/>
</dbReference>
<proteinExistence type="inferred from homology"/>
<dbReference type="InterPro" id="IPR006321">
    <property type="entry name" value="PilT/PilU"/>
</dbReference>
<dbReference type="InterPro" id="IPR001482">
    <property type="entry name" value="T2SS/T4SS_dom"/>
</dbReference>
<evidence type="ECO:0000313" key="3">
    <source>
        <dbReference type="EMBL" id="MBE1426209.1"/>
    </source>
</evidence>